<organism evidence="3">
    <name type="scientific">Triatoma infestans</name>
    <name type="common">Assassin bug</name>
    <dbReference type="NCBI Taxonomy" id="30076"/>
    <lineage>
        <taxon>Eukaryota</taxon>
        <taxon>Metazoa</taxon>
        <taxon>Ecdysozoa</taxon>
        <taxon>Arthropoda</taxon>
        <taxon>Hexapoda</taxon>
        <taxon>Insecta</taxon>
        <taxon>Pterygota</taxon>
        <taxon>Neoptera</taxon>
        <taxon>Paraneoptera</taxon>
        <taxon>Hemiptera</taxon>
        <taxon>Heteroptera</taxon>
        <taxon>Panheteroptera</taxon>
        <taxon>Cimicomorpha</taxon>
        <taxon>Reduviidae</taxon>
        <taxon>Triatominae</taxon>
        <taxon>Triatoma</taxon>
    </lineage>
</organism>
<dbReference type="PANTHER" id="PTHR24271:SF47">
    <property type="entry name" value="KALLIKREIN-1"/>
    <property type="match status" value="1"/>
</dbReference>
<sequence>MNDASDLLGARHDLALVKLVTPLLLSSTMQVLEIEKSAWPSRGHRLCTLAGYGQNMDNDTRLHVSVLRVTQGCDCIEDTEIICAKILKDGDDSPCFGDAGSVLVCDNKGVAVTSRGIPTTYCDNPHPENSSHTMVGCARKNTYFLFSNLLPHLQWFQDLVPRDALGYLHSKANRHSMKYVQYYDVITSVHLFALLILFSSHFY</sequence>
<dbReference type="SUPFAM" id="SSF50494">
    <property type="entry name" value="Trypsin-like serine proteases"/>
    <property type="match status" value="1"/>
</dbReference>
<proteinExistence type="predicted"/>
<dbReference type="InterPro" id="IPR001254">
    <property type="entry name" value="Trypsin_dom"/>
</dbReference>
<dbReference type="Gene3D" id="2.40.10.10">
    <property type="entry name" value="Trypsin-like serine proteases"/>
    <property type="match status" value="1"/>
</dbReference>
<dbReference type="GO" id="GO:0004252">
    <property type="term" value="F:serine-type endopeptidase activity"/>
    <property type="evidence" value="ECO:0007669"/>
    <property type="project" value="InterPro"/>
</dbReference>
<evidence type="ECO:0000256" key="1">
    <source>
        <dbReference type="ARBA" id="ARBA00023157"/>
    </source>
</evidence>
<dbReference type="Pfam" id="PF00089">
    <property type="entry name" value="Trypsin"/>
    <property type="match status" value="1"/>
</dbReference>
<name>A0A171A085_TRIIF</name>
<dbReference type="GO" id="GO:0030141">
    <property type="term" value="C:secretory granule"/>
    <property type="evidence" value="ECO:0007669"/>
    <property type="project" value="TreeGrafter"/>
</dbReference>
<dbReference type="PROSITE" id="PS50240">
    <property type="entry name" value="TRYPSIN_DOM"/>
    <property type="match status" value="1"/>
</dbReference>
<protein>
    <submittedName>
        <fullName evidence="3">Granzyme k-like protein</fullName>
    </submittedName>
</protein>
<dbReference type="GO" id="GO:0003073">
    <property type="term" value="P:regulation of systemic arterial blood pressure"/>
    <property type="evidence" value="ECO:0007669"/>
    <property type="project" value="TreeGrafter"/>
</dbReference>
<keyword evidence="1" id="KW-1015">Disulfide bond</keyword>
<reference evidence="3" key="1">
    <citation type="submission" date="2016-04" db="EMBL/GenBank/DDBJ databases">
        <authorList>
            <person name="Calderon-Fernandez G.M.Sr."/>
        </authorList>
    </citation>
    <scope>NUCLEOTIDE SEQUENCE</scope>
    <source>
        <strain evidence="3">Int1</strain>
        <tissue evidence="3">Integument</tissue>
    </source>
</reference>
<accession>A0A171A085</accession>
<dbReference type="GO" id="GO:0031638">
    <property type="term" value="P:zymogen activation"/>
    <property type="evidence" value="ECO:0007669"/>
    <property type="project" value="TreeGrafter"/>
</dbReference>
<dbReference type="InterPro" id="IPR043504">
    <property type="entry name" value="Peptidase_S1_PA_chymotrypsin"/>
</dbReference>
<evidence type="ECO:0000313" key="3">
    <source>
        <dbReference type="EMBL" id="JAS01514.1"/>
    </source>
</evidence>
<dbReference type="EMBL" id="GEMB01001649">
    <property type="protein sequence ID" value="JAS01514.1"/>
    <property type="molecule type" value="Transcribed_RNA"/>
</dbReference>
<evidence type="ECO:0000259" key="2">
    <source>
        <dbReference type="PROSITE" id="PS50240"/>
    </source>
</evidence>
<reference evidence="3" key="2">
    <citation type="journal article" date="2017" name="J. Med. Entomol.">
        <title>Transcriptome Analysis of the Triatoma infestans (Hemiptera: Reduviidae) Integument.</title>
        <authorList>
            <person name="Calderon-Fernandez G.M."/>
            <person name="Moriconi D.E."/>
            <person name="Dulbecco A.B."/>
            <person name="Juarez M.P."/>
        </authorList>
    </citation>
    <scope>NUCLEOTIDE SEQUENCE</scope>
    <source>
        <strain evidence="3">Int1</strain>
        <tissue evidence="3">Integument</tissue>
    </source>
</reference>
<dbReference type="PANTHER" id="PTHR24271">
    <property type="entry name" value="KALLIKREIN-RELATED"/>
    <property type="match status" value="1"/>
</dbReference>
<dbReference type="AlphaFoldDB" id="A0A171A085"/>
<feature type="domain" description="Peptidase S1" evidence="2">
    <location>
        <begin position="1"/>
        <end position="161"/>
    </location>
</feature>
<dbReference type="InterPro" id="IPR009003">
    <property type="entry name" value="Peptidase_S1_PA"/>
</dbReference>